<dbReference type="AlphaFoldDB" id="A0A6V7J627"/>
<evidence type="ECO:0000313" key="2">
    <source>
        <dbReference type="EMBL" id="CAD1547843.1"/>
    </source>
</evidence>
<protein>
    <submittedName>
        <fullName evidence="2">Uncharacterized protein</fullName>
    </submittedName>
</protein>
<name>A0A6V7J627_9HYME</name>
<sequence length="116" mass="13478">MSVKFVYHYPYGTHLQVPVPPMRPCTPWRPIARPRPYLVPTLARPAPPRLPAPEEVIEKNEEPQLTTNDDQQKPPPVPENQQPPIPEPKAPQDQNRGENVWRDRLRKRKPRTSKNS</sequence>
<evidence type="ECO:0000256" key="1">
    <source>
        <dbReference type="SAM" id="MobiDB-lite"/>
    </source>
</evidence>
<organism evidence="2">
    <name type="scientific">Bracon brevicornis</name>
    <dbReference type="NCBI Taxonomy" id="1563983"/>
    <lineage>
        <taxon>Eukaryota</taxon>
        <taxon>Metazoa</taxon>
        <taxon>Ecdysozoa</taxon>
        <taxon>Arthropoda</taxon>
        <taxon>Hexapoda</taxon>
        <taxon>Insecta</taxon>
        <taxon>Pterygota</taxon>
        <taxon>Neoptera</taxon>
        <taxon>Endopterygota</taxon>
        <taxon>Hymenoptera</taxon>
        <taxon>Apocrita</taxon>
        <taxon>Ichneumonoidea</taxon>
        <taxon>Braconidae</taxon>
        <taxon>Braconinae</taxon>
        <taxon>Bracon</taxon>
    </lineage>
</organism>
<accession>A0A6V7J627</accession>
<feature type="region of interest" description="Disordered" evidence="1">
    <location>
        <begin position="39"/>
        <end position="116"/>
    </location>
</feature>
<reference evidence="2" key="1">
    <citation type="submission" date="2020-07" db="EMBL/GenBank/DDBJ databases">
        <authorList>
            <person name="Ferguson B K."/>
        </authorList>
    </citation>
    <scope>NUCLEOTIDE SEQUENCE</scope>
    <source>
        <strain evidence="2">L06</strain>
    </source>
</reference>
<dbReference type="EMBL" id="CADCXW020000015">
    <property type="protein sequence ID" value="CAD1547843.1"/>
    <property type="molecule type" value="Genomic_DNA"/>
</dbReference>
<proteinExistence type="predicted"/>
<feature type="compositionally biased region" description="Basic residues" evidence="1">
    <location>
        <begin position="104"/>
        <end position="116"/>
    </location>
</feature>
<gene>
    <name evidence="2" type="ORF">BBRV_LOCUS44688</name>
</gene>
<feature type="compositionally biased region" description="Pro residues" evidence="1">
    <location>
        <begin position="73"/>
        <end position="89"/>
    </location>
</feature>